<comment type="caution">
    <text evidence="2">The sequence shown here is derived from an EMBL/GenBank/DDBJ whole genome shotgun (WGS) entry which is preliminary data.</text>
</comment>
<sequence length="127" mass="14722">MAVQPSPCAEQFPCAIACAEQRTEVIRLEKEALQQQYTKDKAEWETKNMQLIEEAAHNTGEAPKLKWELKAKQEELKRLQEANKKIRQRLKVARKKGRELEDELKTMPTGIVVRAESKTFIIVAFWV</sequence>
<protein>
    <submittedName>
        <fullName evidence="2">Uncharacterized protein</fullName>
    </submittedName>
</protein>
<accession>A0ABD1YP18</accession>
<proteinExistence type="predicted"/>
<evidence type="ECO:0000313" key="3">
    <source>
        <dbReference type="Proteomes" id="UP001605036"/>
    </source>
</evidence>
<evidence type="ECO:0000313" key="2">
    <source>
        <dbReference type="EMBL" id="KAL2632346.1"/>
    </source>
</evidence>
<reference evidence="2 3" key="1">
    <citation type="submission" date="2024-09" db="EMBL/GenBank/DDBJ databases">
        <title>Chromosome-scale assembly of Riccia fluitans.</title>
        <authorList>
            <person name="Paukszto L."/>
            <person name="Sawicki J."/>
            <person name="Karawczyk K."/>
            <person name="Piernik-Szablinska J."/>
            <person name="Szczecinska M."/>
            <person name="Mazdziarz M."/>
        </authorList>
    </citation>
    <scope>NUCLEOTIDE SEQUENCE [LARGE SCALE GENOMIC DNA]</scope>
    <source>
        <strain evidence="2">Rf_01</strain>
        <tissue evidence="2">Aerial parts of the thallus</tissue>
    </source>
</reference>
<name>A0ABD1YP18_9MARC</name>
<gene>
    <name evidence="2" type="ORF">R1flu_017032</name>
</gene>
<feature type="coiled-coil region" evidence="1">
    <location>
        <begin position="16"/>
        <end position="103"/>
    </location>
</feature>
<keyword evidence="1" id="KW-0175">Coiled coil</keyword>
<dbReference type="AlphaFoldDB" id="A0ABD1YP18"/>
<dbReference type="EMBL" id="JBHFFA010000004">
    <property type="protein sequence ID" value="KAL2632346.1"/>
    <property type="molecule type" value="Genomic_DNA"/>
</dbReference>
<dbReference type="Proteomes" id="UP001605036">
    <property type="component" value="Unassembled WGS sequence"/>
</dbReference>
<evidence type="ECO:0000256" key="1">
    <source>
        <dbReference type="SAM" id="Coils"/>
    </source>
</evidence>
<organism evidence="2 3">
    <name type="scientific">Riccia fluitans</name>
    <dbReference type="NCBI Taxonomy" id="41844"/>
    <lineage>
        <taxon>Eukaryota</taxon>
        <taxon>Viridiplantae</taxon>
        <taxon>Streptophyta</taxon>
        <taxon>Embryophyta</taxon>
        <taxon>Marchantiophyta</taxon>
        <taxon>Marchantiopsida</taxon>
        <taxon>Marchantiidae</taxon>
        <taxon>Marchantiales</taxon>
        <taxon>Ricciaceae</taxon>
        <taxon>Riccia</taxon>
    </lineage>
</organism>
<keyword evidence="3" id="KW-1185">Reference proteome</keyword>